<accession>A0AB35SCJ7</accession>
<sequence length="165" mass="19185">MARRASHKMKAVRQLRRAAFIRIYKPETDGIPIYQTRAEYRKYDQGQVGKRVKDLEIGWNIPATRSARSMKFDVTMTFVGVTTLYKDIARFQWEPIASDNTVPVGDWIRRRNSYGLAHSNMASRCWDSAGIWRISATSPIVDPWIWRCGTSTWSMPRRWACPNGR</sequence>
<name>A0AB35SCJ7_BIFLN</name>
<dbReference type="InterPro" id="IPR018702">
    <property type="entry name" value="DUF2207"/>
</dbReference>
<comment type="caution">
    <text evidence="2">The sequence shown here is derived from an EMBL/GenBank/DDBJ whole genome shotgun (WGS) entry which is preliminary data.</text>
</comment>
<evidence type="ECO:0000313" key="3">
    <source>
        <dbReference type="Proteomes" id="UP001277803"/>
    </source>
</evidence>
<organism evidence="2 3">
    <name type="scientific">Bifidobacterium longum</name>
    <dbReference type="NCBI Taxonomy" id="216816"/>
    <lineage>
        <taxon>Bacteria</taxon>
        <taxon>Bacillati</taxon>
        <taxon>Actinomycetota</taxon>
        <taxon>Actinomycetes</taxon>
        <taxon>Bifidobacteriales</taxon>
        <taxon>Bifidobacteriaceae</taxon>
        <taxon>Bifidobacterium</taxon>
    </lineage>
</organism>
<evidence type="ECO:0000313" key="2">
    <source>
        <dbReference type="EMBL" id="MDW3127060.1"/>
    </source>
</evidence>
<reference evidence="2" key="1">
    <citation type="submission" date="2023-10" db="EMBL/GenBank/DDBJ databases">
        <title>Rapid discrimination of Bifidobacterium longum Subspecies based on MALDI-TOF MS and Machine Learning.</title>
        <authorList>
            <person name="Chen J."/>
        </authorList>
    </citation>
    <scope>NUCLEOTIDE SEQUENCE</scope>
    <source>
        <strain evidence="2">YGMCC0039</strain>
    </source>
</reference>
<dbReference type="Pfam" id="PF09972">
    <property type="entry name" value="DUF2207"/>
    <property type="match status" value="1"/>
</dbReference>
<gene>
    <name evidence="2" type="ORF">RS890_08250</name>
</gene>
<proteinExistence type="predicted"/>
<feature type="domain" description="DUF2207" evidence="1">
    <location>
        <begin position="38"/>
        <end position="106"/>
    </location>
</feature>
<dbReference type="AlphaFoldDB" id="A0AB35SCJ7"/>
<evidence type="ECO:0000259" key="1">
    <source>
        <dbReference type="Pfam" id="PF09972"/>
    </source>
</evidence>
<protein>
    <submittedName>
        <fullName evidence="2">DUF2207 domain-containing protein</fullName>
    </submittedName>
</protein>
<dbReference type="EMBL" id="JAWLRA010000033">
    <property type="protein sequence ID" value="MDW3127060.1"/>
    <property type="molecule type" value="Genomic_DNA"/>
</dbReference>
<dbReference type="Proteomes" id="UP001277803">
    <property type="component" value="Unassembled WGS sequence"/>
</dbReference>